<keyword evidence="5" id="KW-1185">Reference proteome</keyword>
<reference evidence="4 5" key="3">
    <citation type="submission" date="2015-01" db="EMBL/GenBank/DDBJ databases">
        <authorList>
            <consortium name="NBRP consortium"/>
            <person name="Sawabe T."/>
            <person name="Meirelles P."/>
            <person name="Feng G."/>
            <person name="Sayaka M."/>
            <person name="Hattori M."/>
            <person name="Ohkuma M."/>
        </authorList>
    </citation>
    <scope>NUCLEOTIDE SEQUENCE [LARGE SCALE GENOMIC DNA]</scope>
    <source>
        <strain evidence="5">JCM 19231</strain>
        <strain evidence="4">JCM 19241</strain>
        <strain evidence="2">JCM19231</strain>
        <strain evidence="3">JCM19241</strain>
    </source>
</reference>
<proteinExistence type="predicted"/>
<dbReference type="STRING" id="1481914.JCM19241_3985"/>
<dbReference type="Proteomes" id="UP000031671">
    <property type="component" value="Unassembled WGS sequence"/>
</dbReference>
<sequence length="130" mass="14689">MKKWALVLLTLFTVAGCATNTAGLRVDGKSQKVLFGDNVLGSRLIVDDIATVEKDDGRKRGIVTVSSNYKADLRIQYRFYWYDDNGLEVNTKPSAWRQDVVRGFETRTLSEVSINPEGTQFRVQIREADN</sequence>
<evidence type="ECO:0000313" key="5">
    <source>
        <dbReference type="Proteomes" id="UP000031671"/>
    </source>
</evidence>
<evidence type="ECO:0000256" key="1">
    <source>
        <dbReference type="SAM" id="SignalP"/>
    </source>
</evidence>
<feature type="signal peptide" evidence="1">
    <location>
        <begin position="1"/>
        <end position="18"/>
    </location>
</feature>
<dbReference type="Gene3D" id="2.60.40.3230">
    <property type="match status" value="1"/>
</dbReference>
<dbReference type="Proteomes" id="UP000031666">
    <property type="component" value="Unassembled WGS sequence"/>
</dbReference>
<comment type="caution">
    <text evidence="2">The sequence shown here is derived from an EMBL/GenBank/DDBJ whole genome shotgun (WGS) entry which is preliminary data.</text>
</comment>
<dbReference type="RefSeq" id="WP_261835284.1">
    <property type="nucleotide sequence ID" value="NZ_AP024881.1"/>
</dbReference>
<dbReference type="EMBL" id="BBRZ01000059">
    <property type="protein sequence ID" value="GAM57626.1"/>
    <property type="molecule type" value="Genomic_DNA"/>
</dbReference>
<evidence type="ECO:0000313" key="2">
    <source>
        <dbReference type="EMBL" id="GAM57626.1"/>
    </source>
</evidence>
<accession>A0A0B8QN56</accession>
<dbReference type="AlphaFoldDB" id="A0A0B8NUN0"/>
<dbReference type="InterPro" id="IPR038483">
    <property type="entry name" value="YcfL-like_sf"/>
</dbReference>
<evidence type="ECO:0000313" key="4">
    <source>
        <dbReference type="Proteomes" id="UP000031666"/>
    </source>
</evidence>
<dbReference type="PROSITE" id="PS51257">
    <property type="entry name" value="PROKAR_LIPOPROTEIN"/>
    <property type="match status" value="1"/>
</dbReference>
<reference evidence="2 5" key="1">
    <citation type="submission" date="2015-01" db="EMBL/GenBank/DDBJ databases">
        <title>Vibrio sp. C1 JCM 19231 whole genome shotgun sequence.</title>
        <authorList>
            <person name="Sawabe T."/>
            <person name="Meirelles P."/>
            <person name="Feng G."/>
            <person name="Sayaka M."/>
            <person name="Hattori M."/>
            <person name="Ohkuma M."/>
        </authorList>
    </citation>
    <scope>NUCLEOTIDE SEQUENCE [LARGE SCALE GENOMIC DNA]</scope>
    <source>
        <strain evidence="5">JCM 19231</strain>
        <strain evidence="2">JCM19231</strain>
    </source>
</reference>
<accession>A0A0B8NUN0</accession>
<reference evidence="3 4" key="2">
    <citation type="submission" date="2015-01" db="EMBL/GenBank/DDBJ databases">
        <title>Vibrio sp. C94 JCM 19241 whole genome shotgun sequence.</title>
        <authorList>
            <person name="Sawabe T."/>
            <person name="Meirelles P."/>
            <person name="Feng G."/>
            <person name="Sayaka M."/>
            <person name="Hattori M."/>
            <person name="Ohkuma M."/>
        </authorList>
    </citation>
    <scope>NUCLEOTIDE SEQUENCE [LARGE SCALE GENOMIC DNA]</scope>
    <source>
        <strain evidence="4">JCM 19241</strain>
        <strain evidence="3">JCM19241</strain>
    </source>
</reference>
<dbReference type="CDD" id="cd09030">
    <property type="entry name" value="DUF1425"/>
    <property type="match status" value="1"/>
</dbReference>
<gene>
    <name evidence="2" type="ORF">JCM19231_4787</name>
    <name evidence="3" type="ORF">JCM19241_3985</name>
</gene>
<dbReference type="InterPro" id="IPR010824">
    <property type="entry name" value="DUF1425"/>
</dbReference>
<feature type="chain" id="PRO_5010413497" evidence="1">
    <location>
        <begin position="19"/>
        <end position="130"/>
    </location>
</feature>
<evidence type="ECO:0000313" key="3">
    <source>
        <dbReference type="EMBL" id="GAM76448.1"/>
    </source>
</evidence>
<name>A0A0B8NUN0_9VIBR</name>
<protein>
    <submittedName>
        <fullName evidence="2">YcfL protein</fullName>
    </submittedName>
</protein>
<dbReference type="EMBL" id="BBSC01000006">
    <property type="protein sequence ID" value="GAM76448.1"/>
    <property type="molecule type" value="Genomic_DNA"/>
</dbReference>
<dbReference type="Pfam" id="PF07233">
    <property type="entry name" value="DUF1425"/>
    <property type="match status" value="1"/>
</dbReference>
<keyword evidence="1" id="KW-0732">Signal</keyword>
<organism evidence="2 5">
    <name type="scientific">Vibrio ishigakensis</name>
    <dbReference type="NCBI Taxonomy" id="1481914"/>
    <lineage>
        <taxon>Bacteria</taxon>
        <taxon>Pseudomonadati</taxon>
        <taxon>Pseudomonadota</taxon>
        <taxon>Gammaproteobacteria</taxon>
        <taxon>Vibrionales</taxon>
        <taxon>Vibrionaceae</taxon>
        <taxon>Vibrio</taxon>
    </lineage>
</organism>